<evidence type="ECO:0000256" key="6">
    <source>
        <dbReference type="SAM" id="Phobius"/>
    </source>
</evidence>
<dbReference type="EMBL" id="CP126101">
    <property type="protein sequence ID" value="WHY50096.1"/>
    <property type="molecule type" value="Genomic_DNA"/>
</dbReference>
<feature type="transmembrane region" description="Helical" evidence="6">
    <location>
        <begin position="225"/>
        <end position="248"/>
    </location>
</feature>
<feature type="transmembrane region" description="Helical" evidence="6">
    <location>
        <begin position="26"/>
        <end position="51"/>
    </location>
</feature>
<dbReference type="InterPro" id="IPR024002">
    <property type="entry name" value="For/NO2_transpt_CS"/>
</dbReference>
<feature type="transmembrane region" description="Helical" evidence="6">
    <location>
        <begin position="63"/>
        <end position="83"/>
    </location>
</feature>
<dbReference type="GO" id="GO:0005886">
    <property type="term" value="C:plasma membrane"/>
    <property type="evidence" value="ECO:0007669"/>
    <property type="project" value="TreeGrafter"/>
</dbReference>
<protein>
    <submittedName>
        <fullName evidence="7">Formate/nitrite transporter family protein</fullName>
    </submittedName>
</protein>
<dbReference type="Proteomes" id="UP001178322">
    <property type="component" value="Chromosome"/>
</dbReference>
<evidence type="ECO:0000256" key="3">
    <source>
        <dbReference type="ARBA" id="ARBA00022989"/>
    </source>
</evidence>
<dbReference type="PANTHER" id="PTHR30520">
    <property type="entry name" value="FORMATE TRANSPORTER-RELATED"/>
    <property type="match status" value="1"/>
</dbReference>
<dbReference type="AlphaFoldDB" id="A0AAX3WU11"/>
<comment type="similarity">
    <text evidence="5">Belongs to the FNT transporter (TC 1.A.16) family.</text>
</comment>
<reference evidence="7" key="1">
    <citation type="submission" date="2023-05" db="EMBL/GenBank/DDBJ databases">
        <title>Comparative genomics of Bacillaceae isolates and their secondary metabolite potential.</title>
        <authorList>
            <person name="Song L."/>
            <person name="Nielsen L.J."/>
            <person name="Mohite O."/>
            <person name="Xu X."/>
            <person name="Weber T."/>
            <person name="Kovacs A.T."/>
        </authorList>
    </citation>
    <scope>NUCLEOTIDE SEQUENCE</scope>
    <source>
        <strain evidence="7">LY1</strain>
    </source>
</reference>
<dbReference type="Pfam" id="PF01226">
    <property type="entry name" value="Form_Nir_trans"/>
    <property type="match status" value="1"/>
</dbReference>
<keyword evidence="4 6" id="KW-0472">Membrane</keyword>
<feature type="transmembrane region" description="Helical" evidence="6">
    <location>
        <begin position="150"/>
        <end position="173"/>
    </location>
</feature>
<evidence type="ECO:0000313" key="8">
    <source>
        <dbReference type="Proteomes" id="UP001178322"/>
    </source>
</evidence>
<feature type="transmembrane region" description="Helical" evidence="6">
    <location>
        <begin position="185"/>
        <end position="213"/>
    </location>
</feature>
<dbReference type="PANTHER" id="PTHR30520:SF8">
    <property type="entry name" value="NITRITE TRANSPORTER NIRC"/>
    <property type="match status" value="1"/>
</dbReference>
<accession>A0AAX3WU11</accession>
<dbReference type="GO" id="GO:0015499">
    <property type="term" value="F:formate transmembrane transporter activity"/>
    <property type="evidence" value="ECO:0007669"/>
    <property type="project" value="TreeGrafter"/>
</dbReference>
<comment type="subcellular location">
    <subcellularLocation>
        <location evidence="1">Membrane</location>
        <topology evidence="1">Multi-pass membrane protein</topology>
    </subcellularLocation>
</comment>
<proteinExistence type="inferred from homology"/>
<evidence type="ECO:0000313" key="7">
    <source>
        <dbReference type="EMBL" id="WHY50096.1"/>
    </source>
</evidence>
<dbReference type="PROSITE" id="PS01006">
    <property type="entry name" value="FORMATE_NITRITE_TP_2"/>
    <property type="match status" value="1"/>
</dbReference>
<evidence type="ECO:0000256" key="2">
    <source>
        <dbReference type="ARBA" id="ARBA00022692"/>
    </source>
</evidence>
<gene>
    <name evidence="7" type="ORF">QNH24_17420</name>
</gene>
<evidence type="ECO:0000256" key="4">
    <source>
        <dbReference type="ARBA" id="ARBA00023136"/>
    </source>
</evidence>
<keyword evidence="2 6" id="KW-0812">Transmembrane</keyword>
<evidence type="ECO:0000256" key="1">
    <source>
        <dbReference type="ARBA" id="ARBA00004141"/>
    </source>
</evidence>
<feature type="transmembrane region" description="Helical" evidence="6">
    <location>
        <begin position="104"/>
        <end position="130"/>
    </location>
</feature>
<name>A0AAX3WU11_9BACI</name>
<dbReference type="RefSeq" id="WP_283868792.1">
    <property type="nucleotide sequence ID" value="NZ_CP126101.1"/>
</dbReference>
<organism evidence="7 8">
    <name type="scientific">Lysinibacillus pakistanensis</name>
    <dbReference type="NCBI Taxonomy" id="759811"/>
    <lineage>
        <taxon>Bacteria</taxon>
        <taxon>Bacillati</taxon>
        <taxon>Bacillota</taxon>
        <taxon>Bacilli</taxon>
        <taxon>Bacillales</taxon>
        <taxon>Bacillaceae</taxon>
        <taxon>Lysinibacillus</taxon>
    </lineage>
</organism>
<dbReference type="InterPro" id="IPR023271">
    <property type="entry name" value="Aquaporin-like"/>
</dbReference>
<keyword evidence="3 6" id="KW-1133">Transmembrane helix</keyword>
<sequence length="254" mass="27097">MKETIAEVCITAETKITMMKQRPANYFLQAVLGGLYIGFGILLIVTIGGLFDPAGVPSMKVVQGLSFGVALSMVMMAGANLFTGDNLVLSISTLSKKSTPLEMIGIWTFSYIGNFCGSLLGAGLFFYAGLAVGDTANYVEKIATVKMNGGFVVLLCRGILCNLLVCLAVWCAYKLKTEIAKLAMIFCCIFPFITSGFEHSIANMTLFCLALFIPHGEMVSLAGAIANLVPVTIGNIIGGAIIGIIYWINGRERS</sequence>
<evidence type="ECO:0000256" key="5">
    <source>
        <dbReference type="ARBA" id="ARBA00049660"/>
    </source>
</evidence>
<dbReference type="Gene3D" id="1.20.1080.10">
    <property type="entry name" value="Glycerol uptake facilitator protein"/>
    <property type="match status" value="1"/>
</dbReference>
<dbReference type="InterPro" id="IPR000292">
    <property type="entry name" value="For/NO2_transpt"/>
</dbReference>